<dbReference type="SUPFAM" id="SSF49764">
    <property type="entry name" value="HSP20-like chaperones"/>
    <property type="match status" value="1"/>
</dbReference>
<proteinExistence type="predicted"/>
<evidence type="ECO:0000256" key="10">
    <source>
        <dbReference type="ARBA" id="ARBA00024430"/>
    </source>
</evidence>
<dbReference type="PANTHER" id="PTHR46492">
    <property type="entry name" value="DYNEIN ASSEMBLY FACTOR 4, AXONEMAL"/>
    <property type="match status" value="1"/>
</dbReference>
<organism evidence="14 15">
    <name type="scientific">Mya arenaria</name>
    <name type="common">Soft-shell clam</name>
    <dbReference type="NCBI Taxonomy" id="6604"/>
    <lineage>
        <taxon>Eukaryota</taxon>
        <taxon>Metazoa</taxon>
        <taxon>Spiralia</taxon>
        <taxon>Lophotrochozoa</taxon>
        <taxon>Mollusca</taxon>
        <taxon>Bivalvia</taxon>
        <taxon>Autobranchia</taxon>
        <taxon>Heteroconchia</taxon>
        <taxon>Euheterodonta</taxon>
        <taxon>Imparidentia</taxon>
        <taxon>Neoheterodontei</taxon>
        <taxon>Myida</taxon>
        <taxon>Myoidea</taxon>
        <taxon>Myidae</taxon>
        <taxon>Mya</taxon>
    </lineage>
</organism>
<evidence type="ECO:0000313" key="14">
    <source>
        <dbReference type="EMBL" id="WAR00800.1"/>
    </source>
</evidence>
<keyword evidence="12" id="KW-0175">Coiled coil</keyword>
<comment type="subcellular location">
    <subcellularLocation>
        <location evidence="2">Cell projection</location>
        <location evidence="2">Neuron projection</location>
    </subcellularLocation>
    <subcellularLocation>
        <location evidence="9">Dynein axonemal particle</location>
    </subcellularLocation>
    <subcellularLocation>
        <location evidence="1">Nucleus</location>
    </subcellularLocation>
</comment>
<keyword evidence="3" id="KW-0963">Cytoplasm</keyword>
<dbReference type="PROSITE" id="PS51203">
    <property type="entry name" value="CS"/>
    <property type="match status" value="1"/>
</dbReference>
<evidence type="ECO:0000256" key="4">
    <source>
        <dbReference type="ARBA" id="ARBA00022737"/>
    </source>
</evidence>
<dbReference type="InterPro" id="IPR052004">
    <property type="entry name" value="Dynein_assembly_factor_4"/>
</dbReference>
<dbReference type="CDD" id="cd06469">
    <property type="entry name" value="p23_DYX1C1_like"/>
    <property type="match status" value="1"/>
</dbReference>
<evidence type="ECO:0000256" key="2">
    <source>
        <dbReference type="ARBA" id="ARBA00004487"/>
    </source>
</evidence>
<evidence type="ECO:0000313" key="15">
    <source>
        <dbReference type="Proteomes" id="UP001164746"/>
    </source>
</evidence>
<dbReference type="InterPro" id="IPR007052">
    <property type="entry name" value="CS_dom"/>
</dbReference>
<accession>A0ABY7DSW7</accession>
<dbReference type="InterPro" id="IPR019734">
    <property type="entry name" value="TPR_rpt"/>
</dbReference>
<feature type="coiled-coil region" evidence="12">
    <location>
        <begin position="105"/>
        <end position="173"/>
    </location>
</feature>
<dbReference type="InterPro" id="IPR008978">
    <property type="entry name" value="HSP20-like_chaperone"/>
</dbReference>
<evidence type="ECO:0000256" key="7">
    <source>
        <dbReference type="ARBA" id="ARBA00023242"/>
    </source>
</evidence>
<dbReference type="Pfam" id="PF13414">
    <property type="entry name" value="TPR_11"/>
    <property type="match status" value="1"/>
</dbReference>
<keyword evidence="6" id="KW-0524">Neurogenesis</keyword>
<gene>
    <name evidence="14" type="ORF">MAR_025172</name>
</gene>
<dbReference type="SUPFAM" id="SSF48452">
    <property type="entry name" value="TPR-like"/>
    <property type="match status" value="1"/>
</dbReference>
<evidence type="ECO:0000256" key="5">
    <source>
        <dbReference type="ARBA" id="ARBA00022803"/>
    </source>
</evidence>
<sequence length="366" mass="42323">MPLIVKDYSWEQTDKVLFITVPLKGVKASKVDIFSSEEYLKISYPPYLFECFLYAPVRDTDSVAQVGNGAVIFKLLKQDADKWPQLQSDIIGDKEAMKMKREESFAKAEERAKVEKKMKDEVKRENEQYALKEIMKAEEAERARVEEAKESERRKATEELENWKEEQRQAAELKASIFEENAEGAPRRQVGKIEVSFTERAFPTPERESCRPLEDEAEARRIVELEDENLTEEERNPVWLRDKGNEFFKAGNFEAAVNVYTHAIRLSPNLYSCYSNRAACHLKMRNFFKSIEDSSKALELLVPAVQQNADSRLKCHVRRGTSFCELEMYVEGLLDYEAALKIDPNNEQLKADAENIRHIIQTETVS</sequence>
<dbReference type="Proteomes" id="UP001164746">
    <property type="component" value="Chromosome 3"/>
</dbReference>
<dbReference type="EMBL" id="CP111014">
    <property type="protein sequence ID" value="WAR00800.1"/>
    <property type="molecule type" value="Genomic_DNA"/>
</dbReference>
<reference evidence="14" key="1">
    <citation type="submission" date="2022-11" db="EMBL/GenBank/DDBJ databases">
        <title>Centuries of genome instability and evolution in soft-shell clam transmissible cancer (bioRxiv).</title>
        <authorList>
            <person name="Hart S.F.M."/>
            <person name="Yonemitsu M.A."/>
            <person name="Giersch R.M."/>
            <person name="Beal B.F."/>
            <person name="Arriagada G."/>
            <person name="Davis B.W."/>
            <person name="Ostrander E.A."/>
            <person name="Goff S.P."/>
            <person name="Metzger M.J."/>
        </authorList>
    </citation>
    <scope>NUCLEOTIDE SEQUENCE</scope>
    <source>
        <strain evidence="14">MELC-2E11</strain>
        <tissue evidence="14">Siphon/mantle</tissue>
    </source>
</reference>
<feature type="repeat" description="TPR" evidence="11">
    <location>
        <begin position="237"/>
        <end position="270"/>
    </location>
</feature>
<dbReference type="InterPro" id="IPR037894">
    <property type="entry name" value="CS_DYX1C1"/>
</dbReference>
<evidence type="ECO:0000256" key="11">
    <source>
        <dbReference type="PROSITE-ProRule" id="PRU00339"/>
    </source>
</evidence>
<evidence type="ECO:0000256" key="12">
    <source>
        <dbReference type="SAM" id="Coils"/>
    </source>
</evidence>
<evidence type="ECO:0000256" key="9">
    <source>
        <dbReference type="ARBA" id="ARBA00024190"/>
    </source>
</evidence>
<keyword evidence="7" id="KW-0539">Nucleus</keyword>
<protein>
    <recommendedName>
        <fullName evidence="10">Dynein axonemal assembly factor 4</fullName>
    </recommendedName>
</protein>
<name>A0ABY7DSW7_MYAAR</name>
<feature type="domain" description="CS" evidence="13">
    <location>
        <begin position="3"/>
        <end position="87"/>
    </location>
</feature>
<dbReference type="Pfam" id="PF04969">
    <property type="entry name" value="CS"/>
    <property type="match status" value="1"/>
</dbReference>
<evidence type="ECO:0000256" key="6">
    <source>
        <dbReference type="ARBA" id="ARBA00022902"/>
    </source>
</evidence>
<keyword evidence="8" id="KW-0966">Cell projection</keyword>
<keyword evidence="15" id="KW-1185">Reference proteome</keyword>
<dbReference type="PROSITE" id="PS50005">
    <property type="entry name" value="TPR"/>
    <property type="match status" value="1"/>
</dbReference>
<dbReference type="Gene3D" id="1.25.40.10">
    <property type="entry name" value="Tetratricopeptide repeat domain"/>
    <property type="match status" value="1"/>
</dbReference>
<evidence type="ECO:0000256" key="1">
    <source>
        <dbReference type="ARBA" id="ARBA00004123"/>
    </source>
</evidence>
<evidence type="ECO:0000256" key="8">
    <source>
        <dbReference type="ARBA" id="ARBA00023273"/>
    </source>
</evidence>
<dbReference type="InterPro" id="IPR011990">
    <property type="entry name" value="TPR-like_helical_dom_sf"/>
</dbReference>
<dbReference type="Gene3D" id="2.60.40.790">
    <property type="match status" value="1"/>
</dbReference>
<dbReference type="SMART" id="SM00028">
    <property type="entry name" value="TPR"/>
    <property type="match status" value="3"/>
</dbReference>
<keyword evidence="4" id="KW-0677">Repeat</keyword>
<evidence type="ECO:0000259" key="13">
    <source>
        <dbReference type="PROSITE" id="PS51203"/>
    </source>
</evidence>
<keyword evidence="5 11" id="KW-0802">TPR repeat</keyword>
<dbReference type="PANTHER" id="PTHR46492:SF1">
    <property type="entry name" value="DYNEIN AXONEMAL ASSEMBLY FACTOR 4"/>
    <property type="match status" value="1"/>
</dbReference>
<evidence type="ECO:0000256" key="3">
    <source>
        <dbReference type="ARBA" id="ARBA00022490"/>
    </source>
</evidence>